<protein>
    <recommendedName>
        <fullName evidence="3">Lipoprotein</fullName>
    </recommendedName>
</protein>
<dbReference type="AlphaFoldDB" id="A0A8J7YGF8"/>
<organism evidence="1 2">
    <name type="scientific">Haloarcula salinisoli</name>
    <dbReference type="NCBI Taxonomy" id="2487746"/>
    <lineage>
        <taxon>Archaea</taxon>
        <taxon>Methanobacteriati</taxon>
        <taxon>Methanobacteriota</taxon>
        <taxon>Stenosarchaea group</taxon>
        <taxon>Halobacteria</taxon>
        <taxon>Halobacteriales</taxon>
        <taxon>Haloarculaceae</taxon>
        <taxon>Haloarcula</taxon>
    </lineage>
</organism>
<accession>A0A8J7YGF8</accession>
<dbReference type="RefSeq" id="WP_220589241.1">
    <property type="nucleotide sequence ID" value="NZ_RKLQ01000002.1"/>
</dbReference>
<sequence>MRKIATILVVLTVLLAGCNTGGTGGTPTATGTADSNESAPTMEGSINDLDGVENGEVTNVSSLLDTFYGEGLSGYVDFDFSAEEKNSGYTVGYRNDTKSQLYEISTTNQSGKTIYYVHNGTDAKRNTTTGETTYGEQRFASFVLFVPSIYVSTFEVMEWETAGTTTVDGEPRYVLESSSINDTAAERQNSSFRSSNTTVDARVTVDSDGIIRSGQMNISTTEDSATMTFTLDTSESITVTQPDWYDEAEAQAESSSS</sequence>
<dbReference type="Pfam" id="PF24381">
    <property type="entry name" value="DUF7537"/>
    <property type="match status" value="1"/>
</dbReference>
<gene>
    <name evidence="1" type="ORF">EGD98_15370</name>
</gene>
<name>A0A8J7YGF8_9EURY</name>
<evidence type="ECO:0008006" key="3">
    <source>
        <dbReference type="Google" id="ProtNLM"/>
    </source>
</evidence>
<keyword evidence="2" id="KW-1185">Reference proteome</keyword>
<proteinExistence type="predicted"/>
<evidence type="ECO:0000313" key="2">
    <source>
        <dbReference type="Proteomes" id="UP000783863"/>
    </source>
</evidence>
<dbReference type="Proteomes" id="UP000783863">
    <property type="component" value="Unassembled WGS sequence"/>
</dbReference>
<dbReference type="InterPro" id="IPR055959">
    <property type="entry name" value="DUF7537"/>
</dbReference>
<dbReference type="PROSITE" id="PS51257">
    <property type="entry name" value="PROKAR_LIPOPROTEIN"/>
    <property type="match status" value="1"/>
</dbReference>
<evidence type="ECO:0000313" key="1">
    <source>
        <dbReference type="EMBL" id="MBX0305047.1"/>
    </source>
</evidence>
<comment type="caution">
    <text evidence="1">The sequence shown here is derived from an EMBL/GenBank/DDBJ whole genome shotgun (WGS) entry which is preliminary data.</text>
</comment>
<reference evidence="1" key="1">
    <citation type="submission" date="2021-06" db="EMBL/GenBank/DDBJ databases">
        <title>Halomicroarcula sp. F24A a new haloarchaeum isolated from saline soil.</title>
        <authorList>
            <person name="Duran-Viseras A."/>
            <person name="Sanchez-Porro C."/>
            <person name="Ventosa A."/>
        </authorList>
    </citation>
    <scope>NUCLEOTIDE SEQUENCE</scope>
    <source>
        <strain evidence="1">F24A</strain>
    </source>
</reference>
<dbReference type="EMBL" id="RKLQ01000002">
    <property type="protein sequence ID" value="MBX0305047.1"/>
    <property type="molecule type" value="Genomic_DNA"/>
</dbReference>